<evidence type="ECO:0000259" key="1">
    <source>
        <dbReference type="PROSITE" id="PS50830"/>
    </source>
</evidence>
<name>A0A5J5I2G1_9SPHN</name>
<dbReference type="PROSITE" id="PS50830">
    <property type="entry name" value="TNASE_3"/>
    <property type="match status" value="1"/>
</dbReference>
<dbReference type="InterPro" id="IPR016071">
    <property type="entry name" value="Staphylococal_nuclease_OB-fold"/>
</dbReference>
<dbReference type="Proteomes" id="UP000325933">
    <property type="component" value="Unassembled WGS sequence"/>
</dbReference>
<sequence length="177" mass="19311">MEARFRQAGRHALSQCPIWICERATCDRCCGNGHNRPAGACGHVACASDQPAPSMPISGAQAKGTVRHVTDGDTCRLTSGEPIPFAGIDAPETQARNAKYAAERRWGEAAKTWLKSEIEGRNLRFERVGRSYARTVGTVRFQGRDLAAGLVAKYHADGWPRGRAKPNWCRSHRGIGP</sequence>
<dbReference type="SUPFAM" id="SSF50199">
    <property type="entry name" value="Staphylococcal nuclease"/>
    <property type="match status" value="1"/>
</dbReference>
<protein>
    <recommendedName>
        <fullName evidence="1">TNase-like domain-containing protein</fullName>
    </recommendedName>
</protein>
<dbReference type="InterPro" id="IPR035437">
    <property type="entry name" value="SNase_OB-fold_sf"/>
</dbReference>
<evidence type="ECO:0000313" key="3">
    <source>
        <dbReference type="EMBL" id="KAA9027734.1"/>
    </source>
</evidence>
<comment type="caution">
    <text evidence="3">The sequence shown here is derived from an EMBL/GenBank/DDBJ whole genome shotgun (WGS) entry which is preliminary data.</text>
</comment>
<dbReference type="Pfam" id="PF00565">
    <property type="entry name" value="SNase"/>
    <property type="match status" value="1"/>
</dbReference>
<organism evidence="3 4">
    <name type="scientific">Sphingobium limneticum</name>
    <dbReference type="NCBI Taxonomy" id="1007511"/>
    <lineage>
        <taxon>Bacteria</taxon>
        <taxon>Pseudomonadati</taxon>
        <taxon>Pseudomonadota</taxon>
        <taxon>Alphaproteobacteria</taxon>
        <taxon>Sphingomonadales</taxon>
        <taxon>Sphingomonadaceae</taxon>
        <taxon>Sphingobium</taxon>
    </lineage>
</organism>
<dbReference type="SMART" id="SM00318">
    <property type="entry name" value="SNc"/>
    <property type="match status" value="1"/>
</dbReference>
<evidence type="ECO:0000313" key="5">
    <source>
        <dbReference type="Proteomes" id="UP000326364"/>
    </source>
</evidence>
<dbReference type="AlphaFoldDB" id="A0A5J5I2G1"/>
<proteinExistence type="predicted"/>
<gene>
    <name evidence="3" type="ORF">F4U95_16410</name>
    <name evidence="2" type="ORF">F4U96_16285</name>
</gene>
<dbReference type="EMBL" id="VYQB01000012">
    <property type="protein sequence ID" value="KAA9014721.1"/>
    <property type="molecule type" value="Genomic_DNA"/>
</dbReference>
<dbReference type="EMBL" id="VYQA01000012">
    <property type="protein sequence ID" value="KAA9027734.1"/>
    <property type="molecule type" value="Genomic_DNA"/>
</dbReference>
<dbReference type="Gene3D" id="2.40.50.90">
    <property type="match status" value="1"/>
</dbReference>
<evidence type="ECO:0000313" key="4">
    <source>
        <dbReference type="Proteomes" id="UP000325933"/>
    </source>
</evidence>
<keyword evidence="5" id="KW-1185">Reference proteome</keyword>
<accession>A0A5J5I2G1</accession>
<dbReference type="Proteomes" id="UP000326364">
    <property type="component" value="Unassembled WGS sequence"/>
</dbReference>
<evidence type="ECO:0000313" key="2">
    <source>
        <dbReference type="EMBL" id="KAA9014721.1"/>
    </source>
</evidence>
<reference evidence="4 5" key="1">
    <citation type="submission" date="2019-09" db="EMBL/GenBank/DDBJ databases">
        <authorList>
            <person name="Feng G."/>
        </authorList>
    </citation>
    <scope>NUCLEOTIDE SEQUENCE [LARGE SCALE GENOMIC DNA]</scope>
    <source>
        <strain evidence="3 4">KACC 19283</strain>
        <strain evidence="2 5">KACC 19284</strain>
    </source>
</reference>
<feature type="domain" description="TNase-like" evidence="1">
    <location>
        <begin position="60"/>
        <end position="156"/>
    </location>
</feature>